<organism evidence="9 10">
    <name type="scientific">Lysinibacillus antri</name>
    <dbReference type="NCBI Taxonomy" id="2498145"/>
    <lineage>
        <taxon>Bacteria</taxon>
        <taxon>Bacillati</taxon>
        <taxon>Bacillota</taxon>
        <taxon>Bacilli</taxon>
        <taxon>Bacillales</taxon>
        <taxon>Bacillaceae</taxon>
        <taxon>Lysinibacillus</taxon>
    </lineage>
</organism>
<keyword evidence="10" id="KW-1185">Reference proteome</keyword>
<protein>
    <recommendedName>
        <fullName evidence="2">peptidylprolyl isomerase</fullName>
        <ecNumber evidence="2">5.2.1.8</ecNumber>
    </recommendedName>
</protein>
<dbReference type="GO" id="GO:0003755">
    <property type="term" value="F:peptidyl-prolyl cis-trans isomerase activity"/>
    <property type="evidence" value="ECO:0007669"/>
    <property type="project" value="UniProtKB-KW"/>
</dbReference>
<reference evidence="9 10" key="1">
    <citation type="submission" date="2018-12" db="EMBL/GenBank/DDBJ databases">
        <title>Lysinibacillus antri sp. nov., isolated from a cave soil.</title>
        <authorList>
            <person name="Narsing Rao M.P."/>
            <person name="Zhang H."/>
            <person name="Dong Z.-Y."/>
            <person name="Niu X.-K."/>
            <person name="Zhang K."/>
            <person name="Fang B.-Z."/>
            <person name="Kang Y.-Q."/>
            <person name="Xiao M."/>
            <person name="Li W.-J."/>
        </authorList>
    </citation>
    <scope>NUCLEOTIDE SEQUENCE [LARGE SCALE GENOMIC DNA]</scope>
    <source>
        <strain evidence="9 10">SYSU K30002</strain>
    </source>
</reference>
<dbReference type="PANTHER" id="PTHR47245">
    <property type="entry name" value="PEPTIDYLPROLYL ISOMERASE"/>
    <property type="match status" value="1"/>
</dbReference>
<gene>
    <name evidence="9" type="ORF">EK386_15690</name>
</gene>
<evidence type="ECO:0000313" key="10">
    <source>
        <dbReference type="Proteomes" id="UP000287910"/>
    </source>
</evidence>
<proteinExistence type="predicted"/>
<evidence type="ECO:0000313" key="9">
    <source>
        <dbReference type="EMBL" id="RUL49127.1"/>
    </source>
</evidence>
<evidence type="ECO:0000256" key="5">
    <source>
        <dbReference type="ARBA" id="ARBA00023235"/>
    </source>
</evidence>
<feature type="transmembrane region" description="Helical" evidence="7">
    <location>
        <begin position="28"/>
        <end position="48"/>
    </location>
</feature>
<keyword evidence="7" id="KW-0472">Membrane</keyword>
<dbReference type="Pfam" id="PF13145">
    <property type="entry name" value="Rotamase_2"/>
    <property type="match status" value="1"/>
</dbReference>
<evidence type="ECO:0000256" key="1">
    <source>
        <dbReference type="ARBA" id="ARBA00000971"/>
    </source>
</evidence>
<keyword evidence="7" id="KW-1133">Transmembrane helix</keyword>
<dbReference type="Pfam" id="PF13624">
    <property type="entry name" value="SurA_N_3"/>
    <property type="match status" value="1"/>
</dbReference>
<dbReference type="InterPro" id="IPR023058">
    <property type="entry name" value="PPIase_PpiC_CS"/>
</dbReference>
<evidence type="ECO:0000256" key="2">
    <source>
        <dbReference type="ARBA" id="ARBA00013194"/>
    </source>
</evidence>
<comment type="caution">
    <text evidence="9">The sequence shown here is derived from an EMBL/GenBank/DDBJ whole genome shotgun (WGS) entry which is preliminary data.</text>
</comment>
<keyword evidence="4 6" id="KW-0697">Rotamase</keyword>
<evidence type="ECO:0000256" key="6">
    <source>
        <dbReference type="PROSITE-ProRule" id="PRU00278"/>
    </source>
</evidence>
<name>A0A432L9A8_9BACI</name>
<evidence type="ECO:0000256" key="7">
    <source>
        <dbReference type="SAM" id="Phobius"/>
    </source>
</evidence>
<dbReference type="SUPFAM" id="SSF54534">
    <property type="entry name" value="FKBP-like"/>
    <property type="match status" value="1"/>
</dbReference>
<dbReference type="EMBL" id="RYYR01000027">
    <property type="protein sequence ID" value="RUL49127.1"/>
    <property type="molecule type" value="Genomic_DNA"/>
</dbReference>
<dbReference type="PROSITE" id="PS01096">
    <property type="entry name" value="PPIC_PPIASE_1"/>
    <property type="match status" value="1"/>
</dbReference>
<evidence type="ECO:0000259" key="8">
    <source>
        <dbReference type="PROSITE" id="PS50198"/>
    </source>
</evidence>
<keyword evidence="5 6" id="KW-0413">Isomerase</keyword>
<comment type="catalytic activity">
    <reaction evidence="1">
        <text>[protein]-peptidylproline (omega=180) = [protein]-peptidylproline (omega=0)</text>
        <dbReference type="Rhea" id="RHEA:16237"/>
        <dbReference type="Rhea" id="RHEA-COMP:10747"/>
        <dbReference type="Rhea" id="RHEA-COMP:10748"/>
        <dbReference type="ChEBI" id="CHEBI:83833"/>
        <dbReference type="ChEBI" id="CHEBI:83834"/>
        <dbReference type="EC" id="5.2.1.8"/>
    </reaction>
</comment>
<sequence length="321" mass="36188">MKSKHSNYQNQSTNKTPLSQRRLKTKPVLTLIAILFTGNILWFILWLWPDGDKDNGGGEIVATVDTEEITKQQWMAAMESRYGKETLQTLVNEAVMKKAAKKNNIEVSDKEVDLEIALIRSAQDTTDTTIQQLTDEQLREKVTAQLILEKVLTKDILIDIEEVAQYYEDNQSLFNIPTTYRTSIIITESKEAAESVQKELNDGSDFSVLARERSLDASSASLGGSIGYITTDQANIDQSIQKAVKGLKANEISNPFVMSDGRYGILKVEEVNEGKSFTYEDVKDHIERVLAMEQLPASISPEAFWKEFDATWFYGESQNSH</sequence>
<dbReference type="Proteomes" id="UP000287910">
    <property type="component" value="Unassembled WGS sequence"/>
</dbReference>
<dbReference type="InterPro" id="IPR027304">
    <property type="entry name" value="Trigger_fact/SurA_dom_sf"/>
</dbReference>
<keyword evidence="3" id="KW-0732">Signal</keyword>
<evidence type="ECO:0000256" key="4">
    <source>
        <dbReference type="ARBA" id="ARBA00023110"/>
    </source>
</evidence>
<dbReference type="InterPro" id="IPR000297">
    <property type="entry name" value="PPIase_PpiC"/>
</dbReference>
<dbReference type="PROSITE" id="PS50198">
    <property type="entry name" value="PPIC_PPIASE_2"/>
    <property type="match status" value="1"/>
</dbReference>
<dbReference type="RefSeq" id="WP_126660128.1">
    <property type="nucleotide sequence ID" value="NZ_RYYR01000027.1"/>
</dbReference>
<dbReference type="Gene3D" id="3.10.50.40">
    <property type="match status" value="1"/>
</dbReference>
<dbReference type="InterPro" id="IPR046357">
    <property type="entry name" value="PPIase_dom_sf"/>
</dbReference>
<evidence type="ECO:0000256" key="3">
    <source>
        <dbReference type="ARBA" id="ARBA00022729"/>
    </source>
</evidence>
<dbReference type="SUPFAM" id="SSF109998">
    <property type="entry name" value="Triger factor/SurA peptide-binding domain-like"/>
    <property type="match status" value="1"/>
</dbReference>
<keyword evidence="7" id="KW-0812">Transmembrane</keyword>
<accession>A0A432L9A8</accession>
<dbReference type="PANTHER" id="PTHR47245:SF1">
    <property type="entry name" value="FOLDASE PROTEIN PRSA"/>
    <property type="match status" value="1"/>
</dbReference>
<dbReference type="EC" id="5.2.1.8" evidence="2"/>
<dbReference type="Gene3D" id="1.10.4030.10">
    <property type="entry name" value="Porin chaperone SurA, peptide-binding domain"/>
    <property type="match status" value="1"/>
</dbReference>
<feature type="domain" description="PpiC" evidence="8">
    <location>
        <begin position="177"/>
        <end position="270"/>
    </location>
</feature>
<dbReference type="AlphaFoldDB" id="A0A432L9A8"/>
<dbReference type="InterPro" id="IPR050245">
    <property type="entry name" value="PrsA_foldase"/>
</dbReference>